<organism evidence="8 9">
    <name type="scientific">Marinobacterium lutimaris</name>
    <dbReference type="NCBI Taxonomy" id="568106"/>
    <lineage>
        <taxon>Bacteria</taxon>
        <taxon>Pseudomonadati</taxon>
        <taxon>Pseudomonadota</taxon>
        <taxon>Gammaproteobacteria</taxon>
        <taxon>Oceanospirillales</taxon>
        <taxon>Oceanospirillaceae</taxon>
        <taxon>Marinobacterium</taxon>
    </lineage>
</organism>
<dbReference type="GO" id="GO:0005829">
    <property type="term" value="C:cytosol"/>
    <property type="evidence" value="ECO:0007669"/>
    <property type="project" value="TreeGrafter"/>
</dbReference>
<dbReference type="GO" id="GO:0046872">
    <property type="term" value="F:metal ion binding"/>
    <property type="evidence" value="ECO:0007669"/>
    <property type="project" value="UniProtKB-KW"/>
</dbReference>
<sequence>MVNLIFVEPSGAEREVAAPEGWSLMEAAFQNGVDGIEAECGGSCTCATCHVYIDEKFIDRLEPMGSNEDEMLDCAAAERRDNSRLSCQIEIKVEFEGMVIQTPDTQI</sequence>
<dbReference type="AlphaFoldDB" id="A0A1H5WEK3"/>
<dbReference type="InterPro" id="IPR018298">
    <property type="entry name" value="Adrenodoxin_Fe-S_BS"/>
</dbReference>
<evidence type="ECO:0000259" key="7">
    <source>
        <dbReference type="PROSITE" id="PS51085"/>
    </source>
</evidence>
<dbReference type="Gene3D" id="3.10.20.30">
    <property type="match status" value="1"/>
</dbReference>
<evidence type="ECO:0000256" key="4">
    <source>
        <dbReference type="ARBA" id="ARBA00023004"/>
    </source>
</evidence>
<evidence type="ECO:0000313" key="8">
    <source>
        <dbReference type="EMBL" id="SEF97823.1"/>
    </source>
</evidence>
<keyword evidence="5" id="KW-0411">Iron-sulfur</keyword>
<dbReference type="RefSeq" id="WP_104001962.1">
    <property type="nucleotide sequence ID" value="NZ_FNVQ01000001.1"/>
</dbReference>
<dbReference type="PRINTS" id="PR00355">
    <property type="entry name" value="ADRENODOXIN"/>
</dbReference>
<comment type="similarity">
    <text evidence="1">Belongs to the adrenodoxin/putidaredoxin family.</text>
</comment>
<evidence type="ECO:0000256" key="6">
    <source>
        <dbReference type="ARBA" id="ARBA00034078"/>
    </source>
</evidence>
<keyword evidence="9" id="KW-1185">Reference proteome</keyword>
<comment type="cofactor">
    <cofactor evidence="6">
        <name>[2Fe-2S] cluster</name>
        <dbReference type="ChEBI" id="CHEBI:190135"/>
    </cofactor>
</comment>
<proteinExistence type="inferred from homology"/>
<evidence type="ECO:0000256" key="1">
    <source>
        <dbReference type="ARBA" id="ARBA00010914"/>
    </source>
</evidence>
<dbReference type="EMBL" id="FNVQ01000001">
    <property type="protein sequence ID" value="SEF97823.1"/>
    <property type="molecule type" value="Genomic_DNA"/>
</dbReference>
<keyword evidence="3" id="KW-0479">Metal-binding</keyword>
<name>A0A1H5WEK3_9GAMM</name>
<keyword evidence="2" id="KW-0001">2Fe-2S</keyword>
<dbReference type="InterPro" id="IPR001055">
    <property type="entry name" value="Adrenodoxin-like"/>
</dbReference>
<keyword evidence="4" id="KW-0408">Iron</keyword>
<dbReference type="Pfam" id="PF00111">
    <property type="entry name" value="Fer2"/>
    <property type="match status" value="1"/>
</dbReference>
<dbReference type="Proteomes" id="UP000236745">
    <property type="component" value="Unassembled WGS sequence"/>
</dbReference>
<dbReference type="GO" id="GO:0051537">
    <property type="term" value="F:2 iron, 2 sulfur cluster binding"/>
    <property type="evidence" value="ECO:0007669"/>
    <property type="project" value="UniProtKB-KW"/>
</dbReference>
<evidence type="ECO:0000313" key="9">
    <source>
        <dbReference type="Proteomes" id="UP000236745"/>
    </source>
</evidence>
<dbReference type="GO" id="GO:0140647">
    <property type="term" value="P:P450-containing electron transport chain"/>
    <property type="evidence" value="ECO:0007669"/>
    <property type="project" value="InterPro"/>
</dbReference>
<dbReference type="PROSITE" id="PS51085">
    <property type="entry name" value="2FE2S_FER_2"/>
    <property type="match status" value="1"/>
</dbReference>
<reference evidence="8 9" key="1">
    <citation type="submission" date="2016-10" db="EMBL/GenBank/DDBJ databases">
        <authorList>
            <person name="de Groot N.N."/>
        </authorList>
    </citation>
    <scope>NUCLEOTIDE SEQUENCE [LARGE SCALE GENOMIC DNA]</scope>
    <source>
        <strain evidence="8 9">DSM 22012</strain>
    </source>
</reference>
<feature type="domain" description="2Fe-2S ferredoxin-type" evidence="7">
    <location>
        <begin position="3"/>
        <end position="106"/>
    </location>
</feature>
<dbReference type="InterPro" id="IPR001041">
    <property type="entry name" value="2Fe-2S_ferredoxin-type"/>
</dbReference>
<gene>
    <name evidence="8" type="ORF">SAMN05444390_1011021</name>
</gene>
<dbReference type="InterPro" id="IPR012675">
    <property type="entry name" value="Beta-grasp_dom_sf"/>
</dbReference>
<dbReference type="OrthoDB" id="9799640at2"/>
<dbReference type="InterPro" id="IPR036010">
    <property type="entry name" value="2Fe-2S_ferredoxin-like_sf"/>
</dbReference>
<evidence type="ECO:0000256" key="5">
    <source>
        <dbReference type="ARBA" id="ARBA00023014"/>
    </source>
</evidence>
<dbReference type="PANTHER" id="PTHR23426:SF65">
    <property type="entry name" value="FERREDOXIN-2, MITOCHONDRIAL"/>
    <property type="match status" value="1"/>
</dbReference>
<evidence type="ECO:0000256" key="2">
    <source>
        <dbReference type="ARBA" id="ARBA00022714"/>
    </source>
</evidence>
<evidence type="ECO:0000256" key="3">
    <source>
        <dbReference type="ARBA" id="ARBA00022723"/>
    </source>
</evidence>
<dbReference type="GO" id="GO:0009055">
    <property type="term" value="F:electron transfer activity"/>
    <property type="evidence" value="ECO:0007669"/>
    <property type="project" value="TreeGrafter"/>
</dbReference>
<dbReference type="CDD" id="cd00207">
    <property type="entry name" value="fer2"/>
    <property type="match status" value="1"/>
</dbReference>
<dbReference type="PANTHER" id="PTHR23426">
    <property type="entry name" value="FERREDOXIN/ADRENODOXIN"/>
    <property type="match status" value="1"/>
</dbReference>
<accession>A0A1H5WEK3</accession>
<dbReference type="SUPFAM" id="SSF54292">
    <property type="entry name" value="2Fe-2S ferredoxin-like"/>
    <property type="match status" value="1"/>
</dbReference>
<protein>
    <submittedName>
        <fullName evidence="8">Ferredoxin, 2Fe-2S</fullName>
    </submittedName>
</protein>
<dbReference type="PROSITE" id="PS00814">
    <property type="entry name" value="ADX"/>
    <property type="match status" value="1"/>
</dbReference>